<dbReference type="GO" id="GO:0060294">
    <property type="term" value="P:cilium movement involved in cell motility"/>
    <property type="evidence" value="ECO:0007669"/>
    <property type="project" value="InterPro"/>
</dbReference>
<keyword evidence="5" id="KW-0969">Cilium</keyword>
<dbReference type="OMA" id="CLTAGEQ"/>
<evidence type="ECO:0000256" key="4">
    <source>
        <dbReference type="ARBA" id="ARBA00022846"/>
    </source>
</evidence>
<protein>
    <recommendedName>
        <fullName evidence="10">Radial spoke head protein 9 homolog</fullName>
    </recommendedName>
</protein>
<keyword evidence="3" id="KW-0970">Cilium biogenesis/degradation</keyword>
<dbReference type="Proteomes" id="UP000688137">
    <property type="component" value="Unassembled WGS sequence"/>
</dbReference>
<evidence type="ECO:0000313" key="13">
    <source>
        <dbReference type="Proteomes" id="UP000688137"/>
    </source>
</evidence>
<keyword evidence="2" id="KW-0963">Cytoplasm</keyword>
<evidence type="ECO:0000256" key="2">
    <source>
        <dbReference type="ARBA" id="ARBA00022490"/>
    </source>
</evidence>
<comment type="similarity">
    <text evidence="9">Belongs to the flagellar radial spoke RSP9 family.</text>
</comment>
<dbReference type="AlphaFoldDB" id="A0A8S1NAG4"/>
<keyword evidence="7" id="KW-0966">Cell projection</keyword>
<dbReference type="Pfam" id="PF04712">
    <property type="entry name" value="Radial_spoke"/>
    <property type="match status" value="1"/>
</dbReference>
<dbReference type="GO" id="GO:0035082">
    <property type="term" value="P:axoneme assembly"/>
    <property type="evidence" value="ECO:0007669"/>
    <property type="project" value="InterPro"/>
</dbReference>
<evidence type="ECO:0000256" key="5">
    <source>
        <dbReference type="ARBA" id="ARBA00023069"/>
    </source>
</evidence>
<sequence>MEIYRIPEDLRFVNQIGQTLSAEEKIKLEIALIKLSQTQTFDQLLFWGRIEGTVANYYIAIGLNFKNNFEFPHKTFFYTANLKEFQNLPPLNPEYKEQVETFRQLFSGQPEKILINITGEDGDQPPADQPNPDEPQQVVKNDDDSDVEIKPPPKNFLEVDRLAYVVNAIEFECALLPVGAVRLTPTHELRYNDSFEGLSLQEASKISNYQHFRAPQSPNKKALIAQDDALFHYDFFDQLDDHPVGQWSLQTDSSKYQVTIRNLQWPGFLGYHRAGTRIFGYAYFGDGIKNVDLAFQL</sequence>
<evidence type="ECO:0000256" key="10">
    <source>
        <dbReference type="ARBA" id="ARBA00041080"/>
    </source>
</evidence>
<comment type="caution">
    <text evidence="12">The sequence shown here is derived from an EMBL/GenBank/DDBJ whole genome shotgun (WGS) entry which is preliminary data.</text>
</comment>
<feature type="region of interest" description="Disordered" evidence="11">
    <location>
        <begin position="117"/>
        <end position="152"/>
    </location>
</feature>
<evidence type="ECO:0000256" key="7">
    <source>
        <dbReference type="ARBA" id="ARBA00023273"/>
    </source>
</evidence>
<evidence type="ECO:0000256" key="11">
    <source>
        <dbReference type="SAM" id="MobiDB-lite"/>
    </source>
</evidence>
<evidence type="ECO:0000256" key="8">
    <source>
        <dbReference type="ARBA" id="ARBA00037822"/>
    </source>
</evidence>
<accession>A0A8S1NAG4</accession>
<proteinExistence type="inferred from homology"/>
<keyword evidence="4" id="KW-0282">Flagellum</keyword>
<keyword evidence="6" id="KW-0206">Cytoskeleton</keyword>
<dbReference type="InterPro" id="IPR055316">
    <property type="entry name" value="RSP9"/>
</dbReference>
<dbReference type="InterPro" id="IPR006802">
    <property type="entry name" value="Radial_spoke"/>
</dbReference>
<dbReference type="EMBL" id="CAJJDM010000073">
    <property type="protein sequence ID" value="CAD8083614.1"/>
    <property type="molecule type" value="Genomic_DNA"/>
</dbReference>
<dbReference type="GO" id="GO:0001534">
    <property type="term" value="C:radial spoke"/>
    <property type="evidence" value="ECO:0007669"/>
    <property type="project" value="InterPro"/>
</dbReference>
<evidence type="ECO:0000256" key="9">
    <source>
        <dbReference type="ARBA" id="ARBA00038319"/>
    </source>
</evidence>
<evidence type="ECO:0000313" key="12">
    <source>
        <dbReference type="EMBL" id="CAD8083614.1"/>
    </source>
</evidence>
<dbReference type="GO" id="GO:0044458">
    <property type="term" value="P:motile cilium assembly"/>
    <property type="evidence" value="ECO:0007669"/>
    <property type="project" value="TreeGrafter"/>
</dbReference>
<comment type="subcellular location">
    <subcellularLocation>
        <location evidence="8">Cell projection</location>
        <location evidence="8">Kinocilium</location>
    </subcellularLocation>
    <subcellularLocation>
        <location evidence="1">Cytoplasm</location>
        <location evidence="1">Cytoskeleton</location>
        <location evidence="1">Flagellum axoneme</location>
    </subcellularLocation>
</comment>
<evidence type="ECO:0000256" key="1">
    <source>
        <dbReference type="ARBA" id="ARBA00004611"/>
    </source>
</evidence>
<dbReference type="PANTHER" id="PTHR22069:SF0">
    <property type="entry name" value="RADIAL SPOKE HEAD PROTEIN 9 HOMOLOG"/>
    <property type="match status" value="1"/>
</dbReference>
<keyword evidence="13" id="KW-1185">Reference proteome</keyword>
<evidence type="ECO:0000256" key="6">
    <source>
        <dbReference type="ARBA" id="ARBA00023212"/>
    </source>
</evidence>
<reference evidence="12" key="1">
    <citation type="submission" date="2021-01" db="EMBL/GenBank/DDBJ databases">
        <authorList>
            <consortium name="Genoscope - CEA"/>
            <person name="William W."/>
        </authorList>
    </citation>
    <scope>NUCLEOTIDE SEQUENCE</scope>
</reference>
<name>A0A8S1NAG4_PARPR</name>
<evidence type="ECO:0000256" key="3">
    <source>
        <dbReference type="ARBA" id="ARBA00022794"/>
    </source>
</evidence>
<organism evidence="12 13">
    <name type="scientific">Paramecium primaurelia</name>
    <dbReference type="NCBI Taxonomy" id="5886"/>
    <lineage>
        <taxon>Eukaryota</taxon>
        <taxon>Sar</taxon>
        <taxon>Alveolata</taxon>
        <taxon>Ciliophora</taxon>
        <taxon>Intramacronucleata</taxon>
        <taxon>Oligohymenophorea</taxon>
        <taxon>Peniculida</taxon>
        <taxon>Parameciidae</taxon>
        <taxon>Paramecium</taxon>
    </lineage>
</organism>
<gene>
    <name evidence="12" type="ORF">PPRIM_AZ9-3.1.T0700148</name>
</gene>
<dbReference type="PANTHER" id="PTHR22069">
    <property type="entry name" value="MITOCHONDRIAL RIBOSOMAL PROTEIN S18"/>
    <property type="match status" value="1"/>
</dbReference>